<keyword evidence="1" id="KW-0812">Transmembrane</keyword>
<dbReference type="Proteomes" id="UP000054805">
    <property type="component" value="Unassembled WGS sequence"/>
</dbReference>
<name>A0A0V1IG14_TRIPS</name>
<keyword evidence="1" id="KW-1133">Transmembrane helix</keyword>
<proteinExistence type="predicted"/>
<evidence type="ECO:0000313" key="2">
    <source>
        <dbReference type="EMBL" id="KRZ21584.1"/>
    </source>
</evidence>
<feature type="transmembrane region" description="Helical" evidence="1">
    <location>
        <begin position="103"/>
        <end position="126"/>
    </location>
</feature>
<keyword evidence="3" id="KW-1185">Reference proteome</keyword>
<evidence type="ECO:0000256" key="1">
    <source>
        <dbReference type="SAM" id="Phobius"/>
    </source>
</evidence>
<accession>A0A0V1IG14</accession>
<dbReference type="AlphaFoldDB" id="A0A0V1IG14"/>
<keyword evidence="1" id="KW-0472">Membrane</keyword>
<gene>
    <name evidence="2" type="ORF">T4B_12865</name>
</gene>
<reference evidence="2 3" key="1">
    <citation type="submission" date="2015-01" db="EMBL/GenBank/DDBJ databases">
        <title>Evolution of Trichinella species and genotypes.</title>
        <authorList>
            <person name="Korhonen P.K."/>
            <person name="Edoardo P."/>
            <person name="Giuseppe L.R."/>
            <person name="Gasser R.B."/>
        </authorList>
    </citation>
    <scope>NUCLEOTIDE SEQUENCE [LARGE SCALE GENOMIC DNA]</scope>
    <source>
        <strain evidence="2">ISS588</strain>
    </source>
</reference>
<comment type="caution">
    <text evidence="2">The sequence shown here is derived from an EMBL/GenBank/DDBJ whole genome shotgun (WGS) entry which is preliminary data.</text>
</comment>
<protein>
    <submittedName>
        <fullName evidence="2">Uncharacterized protein</fullName>
    </submittedName>
</protein>
<sequence length="158" mass="18473">MIIWDQFVDFDLINMNFQIETNDEMLRESAILMKRDWLAFCQFKQYTAFSGRSAGWREFFNGVCCTVEECENNNNNYYFFDQSIKLIDRDRDRSIDRSIDWSIGLHFAMAVLHFGSLCTLAFQLFFIDRSPGAGRSALIAPQRYVFSLSVSLCAHCEH</sequence>
<organism evidence="2 3">
    <name type="scientific">Trichinella pseudospiralis</name>
    <name type="common">Parasitic roundworm</name>
    <dbReference type="NCBI Taxonomy" id="6337"/>
    <lineage>
        <taxon>Eukaryota</taxon>
        <taxon>Metazoa</taxon>
        <taxon>Ecdysozoa</taxon>
        <taxon>Nematoda</taxon>
        <taxon>Enoplea</taxon>
        <taxon>Dorylaimia</taxon>
        <taxon>Trichinellida</taxon>
        <taxon>Trichinellidae</taxon>
        <taxon>Trichinella</taxon>
    </lineage>
</organism>
<dbReference type="EMBL" id="JYDS01000200">
    <property type="protein sequence ID" value="KRZ21584.1"/>
    <property type="molecule type" value="Genomic_DNA"/>
</dbReference>
<evidence type="ECO:0000313" key="3">
    <source>
        <dbReference type="Proteomes" id="UP000054805"/>
    </source>
</evidence>